<dbReference type="GO" id="GO:0005737">
    <property type="term" value="C:cytoplasm"/>
    <property type="evidence" value="ECO:0007669"/>
    <property type="project" value="TreeGrafter"/>
</dbReference>
<feature type="region of interest" description="Disordered" evidence="2">
    <location>
        <begin position="693"/>
        <end position="780"/>
    </location>
</feature>
<organism evidence="6">
    <name type="scientific">Grosmannia clavigera (strain kw1407 / UAMH 11150)</name>
    <name type="common">Blue stain fungus</name>
    <name type="synonym">Graphiocladiella clavigera</name>
    <dbReference type="NCBI Taxonomy" id="655863"/>
    <lineage>
        <taxon>Eukaryota</taxon>
        <taxon>Fungi</taxon>
        <taxon>Dikarya</taxon>
        <taxon>Ascomycota</taxon>
        <taxon>Pezizomycotina</taxon>
        <taxon>Sordariomycetes</taxon>
        <taxon>Sordariomycetidae</taxon>
        <taxon>Ophiostomatales</taxon>
        <taxon>Ophiostomataceae</taxon>
        <taxon>Leptographium</taxon>
    </lineage>
</organism>
<reference evidence="5 6" key="1">
    <citation type="journal article" date="2011" name="Proc. Natl. Acad. Sci. U.S.A.">
        <title>Genome and transcriptome analyses of the mountain pine beetle-fungal symbiont Grosmannia clavigera, a lodgepole pine pathogen.</title>
        <authorList>
            <person name="DiGuistini S."/>
            <person name="Wang Y."/>
            <person name="Liao N.Y."/>
            <person name="Taylor G."/>
            <person name="Tanguay P."/>
            <person name="Feau N."/>
            <person name="Henrissat B."/>
            <person name="Chan S.K."/>
            <person name="Hesse-Orce U."/>
            <person name="Alamouti S.M."/>
            <person name="Tsui C.K.M."/>
            <person name="Docking R.T."/>
            <person name="Levasseur A."/>
            <person name="Haridas S."/>
            <person name="Robertson G."/>
            <person name="Birol I."/>
            <person name="Holt R.A."/>
            <person name="Marra M.A."/>
            <person name="Hamelin R.C."/>
            <person name="Hirst M."/>
            <person name="Jones S.J.M."/>
            <person name="Bohlmann J."/>
            <person name="Breuil C."/>
        </authorList>
    </citation>
    <scope>NUCLEOTIDE SEQUENCE [LARGE SCALE GENOMIC DNA]</scope>
    <source>
        <strain evidence="6">kw1407 / UAMH 11150</strain>
    </source>
</reference>
<keyword evidence="1" id="KW-0175">Coiled coil</keyword>
<evidence type="ECO:0000256" key="1">
    <source>
        <dbReference type="SAM" id="Coils"/>
    </source>
</evidence>
<keyword evidence="6" id="KW-1185">Reference proteome</keyword>
<evidence type="ECO:0000256" key="3">
    <source>
        <dbReference type="SAM" id="Phobius"/>
    </source>
</evidence>
<dbReference type="PANTHER" id="PTHR18947:SF28">
    <property type="entry name" value="GIRDIN, ISOFORM A"/>
    <property type="match status" value="1"/>
</dbReference>
<keyword evidence="3" id="KW-0472">Membrane</keyword>
<feature type="region of interest" description="Disordered" evidence="2">
    <location>
        <begin position="490"/>
        <end position="510"/>
    </location>
</feature>
<feature type="coiled-coil region" evidence="1">
    <location>
        <begin position="542"/>
        <end position="629"/>
    </location>
</feature>
<dbReference type="GO" id="GO:0030705">
    <property type="term" value="P:cytoskeleton-dependent intracellular transport"/>
    <property type="evidence" value="ECO:0007669"/>
    <property type="project" value="TreeGrafter"/>
</dbReference>
<feature type="transmembrane region" description="Helical" evidence="3">
    <location>
        <begin position="889"/>
        <end position="912"/>
    </location>
</feature>
<dbReference type="GO" id="GO:0031122">
    <property type="term" value="P:cytoplasmic microtubule organization"/>
    <property type="evidence" value="ECO:0007669"/>
    <property type="project" value="TreeGrafter"/>
</dbReference>
<dbReference type="PANTHER" id="PTHR18947">
    <property type="entry name" value="HOOK PROTEINS"/>
    <property type="match status" value="1"/>
</dbReference>
<keyword evidence="3" id="KW-1133">Transmembrane helix</keyword>
<gene>
    <name evidence="5" type="ORF">CMQ_4789</name>
</gene>
<dbReference type="Gene3D" id="1.10.418.10">
    <property type="entry name" value="Calponin-like domain"/>
    <property type="match status" value="1"/>
</dbReference>
<dbReference type="RefSeq" id="XP_014168420.1">
    <property type="nucleotide sequence ID" value="XM_014312945.1"/>
</dbReference>
<dbReference type="OrthoDB" id="49395at2759"/>
<feature type="coiled-coil region" evidence="1">
    <location>
        <begin position="216"/>
        <end position="431"/>
    </location>
</feature>
<evidence type="ECO:0000256" key="2">
    <source>
        <dbReference type="SAM" id="MobiDB-lite"/>
    </source>
</evidence>
<dbReference type="GO" id="GO:0008017">
    <property type="term" value="F:microtubule binding"/>
    <property type="evidence" value="ECO:0007669"/>
    <property type="project" value="TreeGrafter"/>
</dbReference>
<keyword evidence="3" id="KW-0812">Transmembrane</keyword>
<evidence type="ECO:0000313" key="6">
    <source>
        <dbReference type="Proteomes" id="UP000007796"/>
    </source>
</evidence>
<dbReference type="InterPro" id="IPR048724">
    <property type="entry name" value="NuMA_N_HOOK"/>
</dbReference>
<evidence type="ECO:0000313" key="5">
    <source>
        <dbReference type="EMBL" id="EFW98937.1"/>
    </source>
</evidence>
<proteinExistence type="predicted"/>
<dbReference type="Pfam" id="PF21670">
    <property type="entry name" value="HOOK_N_NuMA"/>
    <property type="match status" value="1"/>
</dbReference>
<evidence type="ECO:0000259" key="4">
    <source>
        <dbReference type="Pfam" id="PF21670"/>
    </source>
</evidence>
<dbReference type="HOGENOM" id="CLU_013811_0_0_1"/>
<dbReference type="GO" id="GO:0005815">
    <property type="term" value="C:microtubule organizing center"/>
    <property type="evidence" value="ECO:0007669"/>
    <property type="project" value="TreeGrafter"/>
</dbReference>
<dbReference type="CDD" id="cd22211">
    <property type="entry name" value="HkD_SF"/>
    <property type="match status" value="1"/>
</dbReference>
<dbReference type="GO" id="GO:0051959">
    <property type="term" value="F:dynein light intermediate chain binding"/>
    <property type="evidence" value="ECO:0007669"/>
    <property type="project" value="TreeGrafter"/>
</dbReference>
<protein>
    <submittedName>
        <fullName evidence="5">Microtubule-binding protein</fullName>
    </submittedName>
</protein>
<dbReference type="SUPFAM" id="SSF116907">
    <property type="entry name" value="Hook domain"/>
    <property type="match status" value="1"/>
</dbReference>
<feature type="coiled-coil region" evidence="1">
    <location>
        <begin position="653"/>
        <end position="680"/>
    </location>
</feature>
<feature type="transmembrane region" description="Helical" evidence="3">
    <location>
        <begin position="863"/>
        <end position="883"/>
    </location>
</feature>
<dbReference type="Proteomes" id="UP000007796">
    <property type="component" value="Unassembled WGS sequence"/>
</dbReference>
<dbReference type="AlphaFoldDB" id="F0XV13"/>
<name>F0XV13_GROCL</name>
<dbReference type="EMBL" id="GL630006">
    <property type="protein sequence ID" value="EFW98937.1"/>
    <property type="molecule type" value="Genomic_DNA"/>
</dbReference>
<dbReference type="InParanoid" id="F0XV13"/>
<feature type="domain" description="Nuclear mitotic apparatus protein 1 N-terminal hook" evidence="4">
    <location>
        <begin position="12"/>
        <end position="61"/>
    </location>
</feature>
<feature type="compositionally biased region" description="Basic and acidic residues" evidence="2">
    <location>
        <begin position="733"/>
        <end position="746"/>
    </location>
</feature>
<dbReference type="STRING" id="655863.F0XV13"/>
<dbReference type="InterPro" id="IPR036872">
    <property type="entry name" value="CH_dom_sf"/>
</dbReference>
<dbReference type="GeneID" id="25978038"/>
<dbReference type="eggNOG" id="ENOG502RS64">
    <property type="taxonomic scope" value="Eukaryota"/>
</dbReference>
<accession>F0XV13</accession>
<sequence>MHQQQQPIGRAGQAALLTWVNTFALDRKVERLEELADGQVFAQMLHDLDSEYDPAELEQNTGSSAWLTNKRNIQSVFKALTRYIIHKDRSGAIEFLPRTVDFRAISDNLNAEGLAQLVAVFVATAMLGSHNTQYIPVMRSSLTTAEQAAIMTILQRKAEERQRLADSGTDGGSLDEAETAMLGTGSSTGAGTDAALVAEERLATLAADYDRLSKRLADTSTRLEHLQMSYEAIKEELERKEKELDMERQSHGATESQLVRELQEKLREQDELISSQEAQAEEDRATKQRLAQESAQLKRQAALVEPLQDQVQELRHANDELSKKANTVDRYKQKLETQRGLETDLQNALYELGQNKEALKELEALQRRGGQQQATIERFREMVSGLEQQIEDNRLQRAALESDVYGAHVQLESLRDQSQLSEARIAELEQQLLVHGIVLVGSGSGAANERENGAGAGGGAPGSVAGSAGGNIEAAGGSSVAAKTFSLEDELQHEHEQQQQEQKQQQTVEPTAQALELARLRAENSLLRGRLESGTEGDHRLRNELEATRAKEESARQQYSALLEKHTVAEAQVQALLGGRAGEGSAVLAEARQRLQAAEGEHEQQTAAAVALERQVADSQRELLRLRGDLAAVEKGSVAEALAELQATDRLVSESLSQEVASLRREVRGLQLDKEQQQQLLVEALLSKGGMAKREAEMAAESDSTAEAEAKNGTTAGQPDKAHTTADSAATEEQLRRVGEKNEKLRAAVKQLKKSLARPQSLARMGRPTDRRGPSLGPPAVLAVRGRSTGGGNSNSHSNSTNLVIFSSTSARGRVDRADRRRAARLRFRVGVIQGLRADIRADIQAGIVAGFRAVVTTRQSPVSTAVATALLVAAAAALFAIVTPFACALLFVCLGLSAALFSPLLCAAAYYRYTLLGRRGPLVSHERDPLLRGHMTSVT</sequence>